<sequence>MKIKIFIFNMLIFILAFMFILSFGKGEAKAKTNLKEVFYLKQPVDTLIFEFDGKPQYTLNVDETKLTLFLQNVIPLKSNWVKNLPKDLIKEVDVSIEKNGIRLSLTLTKKFNVQVKDLENKILVEFLWEKPLKPVNVVIKDKKVETLEEKTLKELRDILENKISTQPYEILLNERRVSLPLSDLKYKGIPITVDFQGADLHAVLRLLSEVGGINILVSDKVNGIVTLKAKDVPWDLLLDAIISNFGLAKLKTENLIVIATLDEVKKYAEQYKDYLKAVAQGKEGIKAEIEAQRDIFDALQKVQEEKNLLITKIFTLKYLRASKVIDLLKSHRFPDKLQELLKDPNKITFEPLTNTIIVKATPKILDEIEAIIKAIDKPRPQIMIEARIVEMRDEYAHKLGIKWGGAAWKRTEHSIWNIAPGHSITTNDTMTTKTPSINIPNTTIFDLGVANSIANLGVALGYFGATTAVLDVTLSALEESGVARVLSKPQILTLDKEQAIIQQGYRIPYLSYAANINQATVNFIDAGLKLLVTPSVTPEGKIFVDVVIEKSEPDWGRTVQGEPTINTSNISTSALLDNGETLVIGGVKINNISDNIDKVPGLGSIPGAGEFFKRKEKTLSTSELMIFITPKIAYIPIEGIDY</sequence>
<dbReference type="OrthoDB" id="9775455at2"/>
<evidence type="ECO:0000259" key="6">
    <source>
        <dbReference type="Pfam" id="PF00263"/>
    </source>
</evidence>
<keyword evidence="3" id="KW-0472">Membrane</keyword>
<dbReference type="InterPro" id="IPR004846">
    <property type="entry name" value="T2SS/T3SS_dom"/>
</dbReference>
<evidence type="ECO:0000313" key="8">
    <source>
        <dbReference type="EMBL" id="AIH03639.1"/>
    </source>
</evidence>
<dbReference type="Gene3D" id="3.30.1370.130">
    <property type="match status" value="1"/>
</dbReference>
<dbReference type="STRING" id="289377.HL41_01710"/>
<dbReference type="InterPro" id="IPR051808">
    <property type="entry name" value="Type_IV_pilus_biogenesis"/>
</dbReference>
<dbReference type="GO" id="GO:0009306">
    <property type="term" value="P:protein secretion"/>
    <property type="evidence" value="ECO:0007669"/>
    <property type="project" value="InterPro"/>
</dbReference>
<keyword evidence="2" id="KW-0732">Signal</keyword>
<dbReference type="HOGENOM" id="CLU_006756_0_2_0"/>
<dbReference type="KEGG" id="tcm:HL41_01710"/>
<dbReference type="Pfam" id="PF03958">
    <property type="entry name" value="Secretin_N"/>
    <property type="match status" value="1"/>
</dbReference>
<dbReference type="PRINTS" id="PR00811">
    <property type="entry name" value="BCTERIALGSPD"/>
</dbReference>
<proteinExistence type="inferred from homology"/>
<dbReference type="EMBL" id="CP008796">
    <property type="protein sequence ID" value="AIH03639.1"/>
    <property type="molecule type" value="Genomic_DNA"/>
</dbReference>
<comment type="subcellular location">
    <subcellularLocation>
        <location evidence="5">Cell outer membrane</location>
    </subcellularLocation>
    <subcellularLocation>
        <location evidence="1">Membrane</location>
    </subcellularLocation>
</comment>
<dbReference type="Pfam" id="PF00263">
    <property type="entry name" value="Secretin"/>
    <property type="match status" value="1"/>
</dbReference>
<accession>A0A075WQQ6</accession>
<evidence type="ECO:0000256" key="3">
    <source>
        <dbReference type="ARBA" id="ARBA00023136"/>
    </source>
</evidence>
<feature type="domain" description="NolW-like" evidence="7">
    <location>
        <begin position="311"/>
        <end position="381"/>
    </location>
</feature>
<reference evidence="8 9" key="1">
    <citation type="journal article" date="2015" name="Genome Announc.">
        <title>Genome Sequence of a Sulfate-Reducing Thermophilic Bacterium, Thermodesulfobacterium commune DSM 2178T (Phylum Thermodesulfobacteria).</title>
        <authorList>
            <person name="Bhatnagar S."/>
            <person name="Badger J.H."/>
            <person name="Madupu R."/>
            <person name="Khouri H.M."/>
            <person name="O'Connor E.M."/>
            <person name="Robb F.T."/>
            <person name="Ward N.L."/>
            <person name="Eisen J.A."/>
        </authorList>
    </citation>
    <scope>NUCLEOTIDE SEQUENCE [LARGE SCALE GENOMIC DNA]</scope>
    <source>
        <strain evidence="8 9">DSM 2178</strain>
    </source>
</reference>
<dbReference type="GO" id="GO:0009279">
    <property type="term" value="C:cell outer membrane"/>
    <property type="evidence" value="ECO:0007669"/>
    <property type="project" value="UniProtKB-SubCell"/>
</dbReference>
<comment type="similarity">
    <text evidence="4">Belongs to the bacterial secretin family.</text>
</comment>
<dbReference type="PaxDb" id="289377-HL41_01710"/>
<feature type="domain" description="Type II/III secretion system secretin-like" evidence="6">
    <location>
        <begin position="476"/>
        <end position="632"/>
    </location>
</feature>
<keyword evidence="9" id="KW-1185">Reference proteome</keyword>
<dbReference type="eggNOG" id="COG4796">
    <property type="taxonomic scope" value="Bacteria"/>
</dbReference>
<dbReference type="RefSeq" id="WP_038060047.1">
    <property type="nucleotide sequence ID" value="NZ_CP008796.1"/>
</dbReference>
<dbReference type="Proteomes" id="UP000028481">
    <property type="component" value="Chromosome"/>
</dbReference>
<dbReference type="InterPro" id="IPR005644">
    <property type="entry name" value="NolW-like"/>
</dbReference>
<dbReference type="InterPro" id="IPR038591">
    <property type="entry name" value="NolW-like_sf"/>
</dbReference>
<dbReference type="PANTHER" id="PTHR30604:SF1">
    <property type="entry name" value="DNA UTILIZATION PROTEIN HOFQ"/>
    <property type="match status" value="1"/>
</dbReference>
<protein>
    <submittedName>
        <fullName evidence="8">Uncharacterized protein</fullName>
    </submittedName>
</protein>
<dbReference type="PANTHER" id="PTHR30604">
    <property type="entry name" value="PROTEIN TRANSPORT PROTEIN HOFQ"/>
    <property type="match status" value="1"/>
</dbReference>
<keyword evidence="5" id="KW-0813">Transport</keyword>
<evidence type="ECO:0000313" key="9">
    <source>
        <dbReference type="Proteomes" id="UP000028481"/>
    </source>
</evidence>
<gene>
    <name evidence="8" type="ORF">HL41_01710</name>
</gene>
<dbReference type="AlphaFoldDB" id="A0A075WQQ6"/>
<evidence type="ECO:0000256" key="4">
    <source>
        <dbReference type="RuleBase" id="RU004003"/>
    </source>
</evidence>
<evidence type="ECO:0000259" key="7">
    <source>
        <dbReference type="Pfam" id="PF03958"/>
    </source>
</evidence>
<dbReference type="Gene3D" id="3.30.1370.120">
    <property type="match status" value="1"/>
</dbReference>
<dbReference type="InterPro" id="IPR001775">
    <property type="entry name" value="GspD/PilQ"/>
</dbReference>
<evidence type="ECO:0000256" key="5">
    <source>
        <dbReference type="RuleBase" id="RU004004"/>
    </source>
</evidence>
<name>A0A075WQQ6_9BACT</name>
<evidence type="ECO:0000256" key="1">
    <source>
        <dbReference type="ARBA" id="ARBA00004370"/>
    </source>
</evidence>
<evidence type="ECO:0000256" key="2">
    <source>
        <dbReference type="ARBA" id="ARBA00022729"/>
    </source>
</evidence>
<organism evidence="8 9">
    <name type="scientific">Thermodesulfobacterium commune DSM 2178</name>
    <dbReference type="NCBI Taxonomy" id="289377"/>
    <lineage>
        <taxon>Bacteria</taxon>
        <taxon>Pseudomonadati</taxon>
        <taxon>Thermodesulfobacteriota</taxon>
        <taxon>Thermodesulfobacteria</taxon>
        <taxon>Thermodesulfobacteriales</taxon>
        <taxon>Thermodesulfobacteriaceae</taxon>
        <taxon>Thermodesulfobacterium</taxon>
    </lineage>
</organism>